<feature type="transmembrane region" description="Helical" evidence="1">
    <location>
        <begin position="33"/>
        <end position="55"/>
    </location>
</feature>
<evidence type="ECO:0000313" key="2">
    <source>
        <dbReference type="EMBL" id="SUJ06955.1"/>
    </source>
</evidence>
<keyword evidence="1" id="KW-1133">Transmembrane helix</keyword>
<keyword evidence="1" id="KW-0472">Membrane</keyword>
<dbReference type="EMBL" id="UGYV01000004">
    <property type="protein sequence ID" value="SUJ06955.1"/>
    <property type="molecule type" value="Genomic_DNA"/>
</dbReference>
<evidence type="ECO:0000313" key="3">
    <source>
        <dbReference type="Proteomes" id="UP000255061"/>
    </source>
</evidence>
<sequence length="95" mass="10903">MTTKTQQPSAQQSEVNEEILRLAKHIPSDSTIFIMRCTFLFIICIVATLLLSWMYMLQTYSPPLKVRLLTPLAQAQQRNLPFSSWVCVLVLSLVF</sequence>
<accession>A0A380BVQ0</accession>
<organism evidence="2 3">
    <name type="scientific">Shewanella morhuae</name>
    <dbReference type="NCBI Taxonomy" id="365591"/>
    <lineage>
        <taxon>Bacteria</taxon>
        <taxon>Pseudomonadati</taxon>
        <taxon>Pseudomonadota</taxon>
        <taxon>Gammaproteobacteria</taxon>
        <taxon>Alteromonadales</taxon>
        <taxon>Shewanellaceae</taxon>
        <taxon>Shewanella</taxon>
    </lineage>
</organism>
<name>A0A380BVQ0_9GAMM</name>
<keyword evidence="1" id="KW-0812">Transmembrane</keyword>
<protein>
    <submittedName>
        <fullName evidence="2">Uncharacterized protein</fullName>
    </submittedName>
</protein>
<proteinExistence type="predicted"/>
<gene>
    <name evidence="2" type="ORF">NCTC10736_03855</name>
</gene>
<evidence type="ECO:0000256" key="1">
    <source>
        <dbReference type="SAM" id="Phobius"/>
    </source>
</evidence>
<dbReference type="AlphaFoldDB" id="A0A380BVQ0"/>
<dbReference type="Proteomes" id="UP000255061">
    <property type="component" value="Unassembled WGS sequence"/>
</dbReference>
<reference evidence="2 3" key="1">
    <citation type="submission" date="2018-06" db="EMBL/GenBank/DDBJ databases">
        <authorList>
            <consortium name="Pathogen Informatics"/>
            <person name="Doyle S."/>
        </authorList>
    </citation>
    <scope>NUCLEOTIDE SEQUENCE [LARGE SCALE GENOMIC DNA]</scope>
    <source>
        <strain evidence="2 3">NCTC10736</strain>
    </source>
</reference>